<organism evidence="7 8">
    <name type="scientific">Meganyctiphanes norvegica</name>
    <name type="common">Northern krill</name>
    <name type="synonym">Thysanopoda norvegica</name>
    <dbReference type="NCBI Taxonomy" id="48144"/>
    <lineage>
        <taxon>Eukaryota</taxon>
        <taxon>Metazoa</taxon>
        <taxon>Ecdysozoa</taxon>
        <taxon>Arthropoda</taxon>
        <taxon>Crustacea</taxon>
        <taxon>Multicrustacea</taxon>
        <taxon>Malacostraca</taxon>
        <taxon>Eumalacostraca</taxon>
        <taxon>Eucarida</taxon>
        <taxon>Euphausiacea</taxon>
        <taxon>Euphausiidae</taxon>
        <taxon>Meganyctiphanes</taxon>
    </lineage>
</organism>
<keyword evidence="8" id="KW-1185">Reference proteome</keyword>
<keyword evidence="5" id="KW-0472">Membrane</keyword>
<keyword evidence="4" id="KW-1133">Transmembrane helix</keyword>
<dbReference type="PANTHER" id="PTHR11266:SF75">
    <property type="entry name" value="IP10007P-RELATED"/>
    <property type="match status" value="1"/>
</dbReference>
<dbReference type="GO" id="GO:0016020">
    <property type="term" value="C:membrane"/>
    <property type="evidence" value="ECO:0007669"/>
    <property type="project" value="UniProtKB-SubCell"/>
</dbReference>
<comment type="caution">
    <text evidence="7">The sequence shown here is derived from an EMBL/GenBank/DDBJ whole genome shotgun (WGS) entry which is preliminary data.</text>
</comment>
<evidence type="ECO:0000256" key="4">
    <source>
        <dbReference type="ARBA" id="ARBA00022989"/>
    </source>
</evidence>
<evidence type="ECO:0000256" key="6">
    <source>
        <dbReference type="RuleBase" id="RU363053"/>
    </source>
</evidence>
<feature type="non-terminal residue" evidence="7">
    <location>
        <position position="1"/>
    </location>
</feature>
<evidence type="ECO:0000313" key="7">
    <source>
        <dbReference type="EMBL" id="CAL4166807.1"/>
    </source>
</evidence>
<evidence type="ECO:0000256" key="3">
    <source>
        <dbReference type="ARBA" id="ARBA00022692"/>
    </source>
</evidence>
<dbReference type="InterPro" id="IPR007248">
    <property type="entry name" value="Mpv17_PMP22"/>
</dbReference>
<sequence length="190" mass="21982">SIMSGVIKNIRTLVTKYPLAKGMLTYSVLWPASNVTQQCLDPTRKKINHWETVRFAIFGPLVIAPSMYTWIKVASIMVKGNALRHAILKACLEQIFYAPVTITQFFIGMNLFEGKSWDESVQEWKVKGPSTWKTAICIWPIIQTVNFWLVPERNRVPLVAFCGFIWNIYLSYIHSRNWKENVIEEEAKNL</sequence>
<comment type="similarity">
    <text evidence="2 6">Belongs to the peroxisomal membrane protein PXMP2/4 family.</text>
</comment>
<evidence type="ECO:0000256" key="5">
    <source>
        <dbReference type="ARBA" id="ARBA00023136"/>
    </source>
</evidence>
<accession>A0AAV2S8C0</accession>
<dbReference type="Pfam" id="PF04117">
    <property type="entry name" value="Mpv17_PMP22"/>
    <property type="match status" value="1"/>
</dbReference>
<reference evidence="7 8" key="1">
    <citation type="submission" date="2024-05" db="EMBL/GenBank/DDBJ databases">
        <authorList>
            <person name="Wallberg A."/>
        </authorList>
    </citation>
    <scope>NUCLEOTIDE SEQUENCE [LARGE SCALE GENOMIC DNA]</scope>
</reference>
<proteinExistence type="inferred from homology"/>
<protein>
    <recommendedName>
        <fullName evidence="9">Mpv17-like protein</fullName>
    </recommendedName>
</protein>
<dbReference type="Proteomes" id="UP001497623">
    <property type="component" value="Unassembled WGS sequence"/>
</dbReference>
<dbReference type="AlphaFoldDB" id="A0AAV2S8C0"/>
<comment type="subcellular location">
    <subcellularLocation>
        <location evidence="1">Membrane</location>
        <topology evidence="1">Multi-pass membrane protein</topology>
    </subcellularLocation>
</comment>
<evidence type="ECO:0000256" key="2">
    <source>
        <dbReference type="ARBA" id="ARBA00006824"/>
    </source>
</evidence>
<dbReference type="EMBL" id="CAXKWB010048556">
    <property type="protein sequence ID" value="CAL4166807.1"/>
    <property type="molecule type" value="Genomic_DNA"/>
</dbReference>
<gene>
    <name evidence="7" type="ORF">MNOR_LOCUS33518</name>
</gene>
<dbReference type="PANTHER" id="PTHR11266">
    <property type="entry name" value="PEROXISOMAL MEMBRANE PROTEIN 2, PXMP2 MPV17"/>
    <property type="match status" value="1"/>
</dbReference>
<evidence type="ECO:0000313" key="8">
    <source>
        <dbReference type="Proteomes" id="UP001497623"/>
    </source>
</evidence>
<evidence type="ECO:0008006" key="9">
    <source>
        <dbReference type="Google" id="ProtNLM"/>
    </source>
</evidence>
<evidence type="ECO:0000256" key="1">
    <source>
        <dbReference type="ARBA" id="ARBA00004141"/>
    </source>
</evidence>
<dbReference type="GO" id="GO:0005739">
    <property type="term" value="C:mitochondrion"/>
    <property type="evidence" value="ECO:0007669"/>
    <property type="project" value="TreeGrafter"/>
</dbReference>
<name>A0AAV2S8C0_MEGNR</name>
<keyword evidence="3" id="KW-0812">Transmembrane</keyword>